<gene>
    <name evidence="4" type="ORF">E5K04_07190</name>
</gene>
<comment type="caution">
    <text evidence="4">The sequence shown here is derived from an EMBL/GenBank/DDBJ whole genome shotgun (WGS) entry which is preliminary data.</text>
</comment>
<dbReference type="OrthoDB" id="8564508at2"/>
<keyword evidence="3" id="KW-0812">Transmembrane</keyword>
<proteinExistence type="predicted"/>
<dbReference type="EMBL" id="STGJ01000006">
    <property type="protein sequence ID" value="TIC83796.1"/>
    <property type="molecule type" value="Genomic_DNA"/>
</dbReference>
<feature type="coiled-coil region" evidence="1">
    <location>
        <begin position="65"/>
        <end position="106"/>
    </location>
</feature>
<organism evidence="4 5">
    <name type="scientific">Crenobacter intestini</name>
    <dbReference type="NCBI Taxonomy" id="2563443"/>
    <lineage>
        <taxon>Bacteria</taxon>
        <taxon>Pseudomonadati</taxon>
        <taxon>Pseudomonadota</taxon>
        <taxon>Betaproteobacteria</taxon>
        <taxon>Neisseriales</taxon>
        <taxon>Neisseriaceae</taxon>
        <taxon>Crenobacter</taxon>
    </lineage>
</organism>
<keyword evidence="5" id="KW-1185">Reference proteome</keyword>
<keyword evidence="1" id="KW-0175">Coiled coil</keyword>
<feature type="compositionally biased region" description="Pro residues" evidence="2">
    <location>
        <begin position="40"/>
        <end position="50"/>
    </location>
</feature>
<dbReference type="Proteomes" id="UP000308891">
    <property type="component" value="Unassembled WGS sequence"/>
</dbReference>
<evidence type="ECO:0000313" key="4">
    <source>
        <dbReference type="EMBL" id="TIC83796.1"/>
    </source>
</evidence>
<protein>
    <recommendedName>
        <fullName evidence="6">Chemotaxis protein</fullName>
    </recommendedName>
</protein>
<accession>A0A4T0UYB9</accession>
<dbReference type="RefSeq" id="WP_136552445.1">
    <property type="nucleotide sequence ID" value="NZ_STGJ01000006.1"/>
</dbReference>
<dbReference type="AlphaFoldDB" id="A0A4T0UYB9"/>
<name>A0A4T0UYB9_9NEIS</name>
<evidence type="ECO:0008006" key="6">
    <source>
        <dbReference type="Google" id="ProtNLM"/>
    </source>
</evidence>
<keyword evidence="3" id="KW-1133">Transmembrane helix</keyword>
<evidence type="ECO:0000256" key="1">
    <source>
        <dbReference type="SAM" id="Coils"/>
    </source>
</evidence>
<evidence type="ECO:0000313" key="5">
    <source>
        <dbReference type="Proteomes" id="UP000308891"/>
    </source>
</evidence>
<reference evidence="4 5" key="1">
    <citation type="submission" date="2019-04" db="EMBL/GenBank/DDBJ databases">
        <title>Crenobacter sp. nov.</title>
        <authorList>
            <person name="Shi S."/>
        </authorList>
    </citation>
    <scope>NUCLEOTIDE SEQUENCE [LARGE SCALE GENOMIC DNA]</scope>
    <source>
        <strain evidence="4 5">GY 70310</strain>
    </source>
</reference>
<sequence length="128" mass="13636">MGLSWITVLKAVPWTEVVRNAPAVAEGARKLWESARKKAPPPAAPEPAAAPAPAGAEEDPLAPRVAALQAQNDELRRQMAESGELINALASQNTELIRRVDALQKRQRQLALALAVLALIIIGVAARL</sequence>
<feature type="transmembrane region" description="Helical" evidence="3">
    <location>
        <begin position="109"/>
        <end position="126"/>
    </location>
</feature>
<evidence type="ECO:0000256" key="3">
    <source>
        <dbReference type="SAM" id="Phobius"/>
    </source>
</evidence>
<evidence type="ECO:0000256" key="2">
    <source>
        <dbReference type="SAM" id="MobiDB-lite"/>
    </source>
</evidence>
<feature type="region of interest" description="Disordered" evidence="2">
    <location>
        <begin position="32"/>
        <end position="62"/>
    </location>
</feature>
<keyword evidence="3" id="KW-0472">Membrane</keyword>